<keyword evidence="4 8" id="KW-0812">Transmembrane</keyword>
<evidence type="ECO:0000259" key="9">
    <source>
        <dbReference type="Pfam" id="PF00884"/>
    </source>
</evidence>
<keyword evidence="5 8" id="KW-1133">Transmembrane helix</keyword>
<dbReference type="InterPro" id="IPR000917">
    <property type="entry name" value="Sulfatase_N"/>
</dbReference>
<gene>
    <name evidence="10" type="ORF">AYY17_02190</name>
</gene>
<dbReference type="Proteomes" id="UP000092247">
    <property type="component" value="Unassembled WGS sequence"/>
</dbReference>
<evidence type="ECO:0000256" key="1">
    <source>
        <dbReference type="ARBA" id="ARBA00004651"/>
    </source>
</evidence>
<dbReference type="AlphaFoldDB" id="A0A1B8HQQ0"/>
<protein>
    <recommendedName>
        <fullName evidence="9">Sulfatase N-terminal domain-containing protein</fullName>
    </recommendedName>
</protein>
<sequence length="520" mass="58521">MTIKSTLKNLIATAGLFLFFSLLHLCFGYEYKFIYVLSAAALFVFCLSLSKTLYIALIVIYWLAGLIYGAVGLNYGYPDVNAIGSLMYTDNNESLEYIAGLPVKTYLYLGVMTVSAVMACLLSTPKKRSWRLTLFIIFFISAFWSSSKDYIQGKSEGITSVFKSGLPEIRFFRDSYNSYAQIRKDNLRYAKVIETSDHWDPVVHDTGYDTYILVIGESVRKDFMQGFGFTHYPNTPWMSNRNGIFFDNYISAAGSTTLSLTNALAVREGNIINLNDNVVALANKAGFHTYWISNQHLKGIYDSPVGIMGKKAGFAHFVAPNRSDKGGPDEMLLPFVRDALAENSGKQLIVVHLNGSHPQPCSRLTENFDKFIGSRNISCYVKSIENTDKLLSDIAQMADKDNRRWTMAYFSDHGLMFVDKGTENTNVTHGDSVKPNFQVPFFITAYDAQSQTRINHFRSGLSMLPLLSQWLGIEDKKLDKTCDWLKDTQCAGQDKVVNFKNELQDFSKLPDDDLVLPATK</sequence>
<keyword evidence="2" id="KW-1003">Cell membrane</keyword>
<feature type="transmembrane region" description="Helical" evidence="8">
    <location>
        <begin position="129"/>
        <end position="146"/>
    </location>
</feature>
<dbReference type="GO" id="GO:0016776">
    <property type="term" value="F:phosphotransferase activity, phosphate group as acceptor"/>
    <property type="evidence" value="ECO:0007669"/>
    <property type="project" value="TreeGrafter"/>
</dbReference>
<feature type="transmembrane region" description="Helical" evidence="8">
    <location>
        <begin position="33"/>
        <end position="50"/>
    </location>
</feature>
<feature type="transmembrane region" description="Helical" evidence="8">
    <location>
        <begin position="7"/>
        <end position="27"/>
    </location>
</feature>
<evidence type="ECO:0000313" key="11">
    <source>
        <dbReference type="Proteomes" id="UP000092247"/>
    </source>
</evidence>
<evidence type="ECO:0000256" key="3">
    <source>
        <dbReference type="ARBA" id="ARBA00022679"/>
    </source>
</evidence>
<feature type="domain" description="Sulfatase N-terminal" evidence="9">
    <location>
        <begin position="210"/>
        <end position="473"/>
    </location>
</feature>
<dbReference type="STRING" id="368603.AYY16_05695"/>
<dbReference type="SUPFAM" id="SSF53649">
    <property type="entry name" value="Alkaline phosphatase-like"/>
    <property type="match status" value="1"/>
</dbReference>
<dbReference type="PANTHER" id="PTHR30443">
    <property type="entry name" value="INNER MEMBRANE PROTEIN"/>
    <property type="match status" value="1"/>
</dbReference>
<evidence type="ECO:0000256" key="6">
    <source>
        <dbReference type="ARBA" id="ARBA00023136"/>
    </source>
</evidence>
<evidence type="ECO:0000313" key="10">
    <source>
        <dbReference type="EMBL" id="OBU11806.1"/>
    </source>
</evidence>
<comment type="similarity">
    <text evidence="7">Belongs to the phosphoethanolamine transferase family.</text>
</comment>
<feature type="transmembrane region" description="Helical" evidence="8">
    <location>
        <begin position="97"/>
        <end position="122"/>
    </location>
</feature>
<accession>A0A1B8HQQ0</accession>
<evidence type="ECO:0000256" key="4">
    <source>
        <dbReference type="ARBA" id="ARBA00022692"/>
    </source>
</evidence>
<comment type="caution">
    <text evidence="10">The sequence shown here is derived from an EMBL/GenBank/DDBJ whole genome shotgun (WGS) entry which is preliminary data.</text>
</comment>
<dbReference type="EMBL" id="LZEX01000001">
    <property type="protein sequence ID" value="OBU11806.1"/>
    <property type="molecule type" value="Genomic_DNA"/>
</dbReference>
<evidence type="ECO:0000256" key="7">
    <source>
        <dbReference type="ARBA" id="ARBA00038481"/>
    </source>
</evidence>
<dbReference type="GO" id="GO:0005886">
    <property type="term" value="C:plasma membrane"/>
    <property type="evidence" value="ECO:0007669"/>
    <property type="project" value="UniProtKB-SubCell"/>
</dbReference>
<dbReference type="GO" id="GO:0009244">
    <property type="term" value="P:lipopolysaccharide core region biosynthetic process"/>
    <property type="evidence" value="ECO:0007669"/>
    <property type="project" value="TreeGrafter"/>
</dbReference>
<dbReference type="Gene3D" id="3.40.720.10">
    <property type="entry name" value="Alkaline Phosphatase, subunit A"/>
    <property type="match status" value="1"/>
</dbReference>
<dbReference type="InterPro" id="IPR017850">
    <property type="entry name" value="Alkaline_phosphatase_core_sf"/>
</dbReference>
<comment type="subcellular location">
    <subcellularLocation>
        <location evidence="1">Cell membrane</location>
        <topology evidence="1">Multi-pass membrane protein</topology>
    </subcellularLocation>
</comment>
<dbReference type="CDD" id="cd16017">
    <property type="entry name" value="LptA"/>
    <property type="match status" value="1"/>
</dbReference>
<keyword evidence="3" id="KW-0808">Transferase</keyword>
<feature type="transmembrane region" description="Helical" evidence="8">
    <location>
        <begin position="57"/>
        <end position="77"/>
    </location>
</feature>
<dbReference type="InterPro" id="IPR058130">
    <property type="entry name" value="PEA_transf_C"/>
</dbReference>
<reference evidence="10 11" key="1">
    <citation type="submission" date="2016-06" db="EMBL/GenBank/DDBJ databases">
        <authorList>
            <person name="Kjaerup R.B."/>
            <person name="Dalgaard T.S."/>
            <person name="Juul-Madsen H.R."/>
        </authorList>
    </citation>
    <scope>NUCLEOTIDE SEQUENCE [LARGE SCALE GENOMIC DNA]</scope>
    <source>
        <strain evidence="10 11">GCSL-Mp3</strain>
    </source>
</reference>
<evidence type="ECO:0000256" key="2">
    <source>
        <dbReference type="ARBA" id="ARBA00022475"/>
    </source>
</evidence>
<dbReference type="InterPro" id="IPR040423">
    <property type="entry name" value="PEA_transferase"/>
</dbReference>
<keyword evidence="6 8" id="KW-0472">Membrane</keyword>
<evidence type="ECO:0000256" key="8">
    <source>
        <dbReference type="SAM" id="Phobius"/>
    </source>
</evidence>
<organism evidence="10 11">
    <name type="scientific">Morganella psychrotolerans</name>
    <dbReference type="NCBI Taxonomy" id="368603"/>
    <lineage>
        <taxon>Bacteria</taxon>
        <taxon>Pseudomonadati</taxon>
        <taxon>Pseudomonadota</taxon>
        <taxon>Gammaproteobacteria</taxon>
        <taxon>Enterobacterales</taxon>
        <taxon>Morganellaceae</taxon>
        <taxon>Morganella</taxon>
    </lineage>
</organism>
<proteinExistence type="inferred from homology"/>
<dbReference type="RefSeq" id="WP_067421303.1">
    <property type="nucleotide sequence ID" value="NZ_CBCPID010000003.1"/>
</dbReference>
<name>A0A1B8HQQ0_9GAMM</name>
<dbReference type="Pfam" id="PF00884">
    <property type="entry name" value="Sulfatase"/>
    <property type="match status" value="1"/>
</dbReference>
<evidence type="ECO:0000256" key="5">
    <source>
        <dbReference type="ARBA" id="ARBA00022989"/>
    </source>
</evidence>
<dbReference type="PANTHER" id="PTHR30443:SF4">
    <property type="entry name" value="PHOSPHOETHANOLAMINE TRANSFERASE OPGE-RELATED"/>
    <property type="match status" value="1"/>
</dbReference>